<proteinExistence type="predicted"/>
<dbReference type="EMBL" id="BMIK01000008">
    <property type="protein sequence ID" value="GGC32261.1"/>
    <property type="molecule type" value="Genomic_DNA"/>
</dbReference>
<evidence type="ECO:0008006" key="3">
    <source>
        <dbReference type="Google" id="ProtNLM"/>
    </source>
</evidence>
<evidence type="ECO:0000313" key="1">
    <source>
        <dbReference type="EMBL" id="GGC32261.1"/>
    </source>
</evidence>
<keyword evidence="2" id="KW-1185">Reference proteome</keyword>
<evidence type="ECO:0000313" key="2">
    <source>
        <dbReference type="Proteomes" id="UP000597338"/>
    </source>
</evidence>
<dbReference type="Proteomes" id="UP000597338">
    <property type="component" value="Unassembled WGS sequence"/>
</dbReference>
<protein>
    <recommendedName>
        <fullName evidence="3">Glycosyl transferase family 2</fullName>
    </recommendedName>
</protein>
<gene>
    <name evidence="1" type="ORF">GCM10011386_25500</name>
</gene>
<comment type="caution">
    <text evidence="1">The sequence shown here is derived from an EMBL/GenBank/DDBJ whole genome shotgun (WGS) entry which is preliminary data.</text>
</comment>
<reference evidence="2" key="1">
    <citation type="journal article" date="2019" name="Int. J. Syst. Evol. Microbiol.">
        <title>The Global Catalogue of Microorganisms (GCM) 10K type strain sequencing project: providing services to taxonomists for standard genome sequencing and annotation.</title>
        <authorList>
            <consortium name="The Broad Institute Genomics Platform"/>
            <consortium name="The Broad Institute Genome Sequencing Center for Infectious Disease"/>
            <person name="Wu L."/>
            <person name="Ma J."/>
        </authorList>
    </citation>
    <scope>NUCLEOTIDE SEQUENCE [LARGE SCALE GENOMIC DNA]</scope>
    <source>
        <strain evidence="2">CGMCC 1.15342</strain>
    </source>
</reference>
<sequence length="270" mass="32263">MGKTTKKIKHFIRYHIQYYYIHAFNKLVGMQRKNPLTIPVIIINFNQLTNLKNLVTFLQDRKLKNIVIIDNNSSYPPLLDYYETIKRTVTVEIMPENYGHMVFFEHEQLQQKYGQGYYVITDPDILPNPKLPSNFMEVMLKKMDKYHFGIQKVGFALEIDTIPDYFPLKEKVLNWERQYWTDELEKDVFHADIDTTFALYKPKYPSKFNAKMRRFYEAIRLGGNFTSKHMGWYLDPKNLSEEQRYYMQTSSESASWKFDEDGNLDSPSTY</sequence>
<organism evidence="1 2">
    <name type="scientific">Parapedobacter defluvii</name>
    <dbReference type="NCBI Taxonomy" id="2045106"/>
    <lineage>
        <taxon>Bacteria</taxon>
        <taxon>Pseudomonadati</taxon>
        <taxon>Bacteroidota</taxon>
        <taxon>Sphingobacteriia</taxon>
        <taxon>Sphingobacteriales</taxon>
        <taxon>Sphingobacteriaceae</taxon>
        <taxon>Parapedobacter</taxon>
    </lineage>
</organism>
<name>A0ABQ1M2F3_9SPHI</name>
<dbReference type="SUPFAM" id="SSF53448">
    <property type="entry name" value="Nucleotide-diphospho-sugar transferases"/>
    <property type="match status" value="1"/>
</dbReference>
<accession>A0ABQ1M2F3</accession>
<dbReference type="InterPro" id="IPR029044">
    <property type="entry name" value="Nucleotide-diphossugar_trans"/>
</dbReference>